<proteinExistence type="predicted"/>
<gene>
    <name evidence="1" type="ORF">L3Q82_006298</name>
</gene>
<organism evidence="1 2">
    <name type="scientific">Scortum barcoo</name>
    <name type="common">barcoo grunter</name>
    <dbReference type="NCBI Taxonomy" id="214431"/>
    <lineage>
        <taxon>Eukaryota</taxon>
        <taxon>Metazoa</taxon>
        <taxon>Chordata</taxon>
        <taxon>Craniata</taxon>
        <taxon>Vertebrata</taxon>
        <taxon>Euteleostomi</taxon>
        <taxon>Actinopterygii</taxon>
        <taxon>Neopterygii</taxon>
        <taxon>Teleostei</taxon>
        <taxon>Neoteleostei</taxon>
        <taxon>Acanthomorphata</taxon>
        <taxon>Eupercaria</taxon>
        <taxon>Centrarchiformes</taxon>
        <taxon>Terapontoidei</taxon>
        <taxon>Terapontidae</taxon>
        <taxon>Scortum</taxon>
    </lineage>
</organism>
<accession>A0ACB8X2E7</accession>
<reference evidence="1" key="1">
    <citation type="submission" date="2022-04" db="EMBL/GenBank/DDBJ databases">
        <title>Jade perch genome.</title>
        <authorList>
            <person name="Chao B."/>
        </authorList>
    </citation>
    <scope>NUCLEOTIDE SEQUENCE</scope>
    <source>
        <strain evidence="1">CB-2022</strain>
    </source>
</reference>
<comment type="caution">
    <text evidence="1">The sequence shown here is derived from an EMBL/GenBank/DDBJ whole genome shotgun (WGS) entry which is preliminary data.</text>
</comment>
<keyword evidence="2" id="KW-1185">Reference proteome</keyword>
<evidence type="ECO:0000313" key="1">
    <source>
        <dbReference type="EMBL" id="KAI3374487.1"/>
    </source>
</evidence>
<evidence type="ECO:0000313" key="2">
    <source>
        <dbReference type="Proteomes" id="UP000831701"/>
    </source>
</evidence>
<sequence>MSTKRELAEYPSEVQVEVEMSAVLLQVLERTELNKLPKGAQNKLEKFVTELQNANEALKTQHERFKADSEQQYFDIEKRLAESQEQILSATRDLQALKEENKKLNEELNTLKGIEGDTSEDKPPQQQTKARYEIEAEKRELARLLEKRTQEVENLTEDVKRLNEKLTETSKVKMELQLKLDDIQSSETSVQHREKRMEQERELLEKKIEWLTEELKTKTEELLNTNREKGKEILELQGSLKNSKEQVTRLENQLTSLKETSESHSTRAEDLNNKLKQAKDERSAMEEKYRNELNAHVKLSSLYKGAATDMEAKNQELNRAVEELSKLFKDSGEGITQKGTEANKALEKKVAEGEELKTQLEAELREKLKKMEKELENATMKAAGKHCCAPSLTEEQLDAMCPSAAAIASIVNPGMKFFDVKKLYNAYAECQTQLQLEKQETRRVSRVLDEIVQEVESKAPVLKRQREEYESMQRSMASLCNKLELARTEIYSLQKDKEEAKQCCDTMEREKLRAERQLEDTSTQVCTLLVELEKARGNQVTKDDGSSANISSTSEVTSPCHLSFRSVEELQRQNQSLLGRLKELEEEKDRQQSQVTSARVSELEASVQKLQREVEQLREQRNQQKQLADSSARQRDMYKILLTQSTGFSLPPQGSEPSSQPAHVRPSVPPTRSTPQRGAAAESAQTAQAKAALKQLNDAFTLYKKEKAENDRMLNDTNDRLQRQLTELRSSHAKLTSQLEFSNKRYEMLQETVSAYRREISALQDRNQKMAATVQQHEHIIHTMSHDMRQTNEKLALEEVRVENLTKEREILRQAESRLNREKEIMLAEQRNQNLLLINLKAIQLTMERTETDTRQRLNNKIEHLEAELASMKTRLDQEIAQRHALGRTMDAQLLEAKKQLETQNTLQQKTRELLRSSEQQVAALKAQLASASASSSEAAANSSNTTTPATRASGLRAPLRVRSPVPAASQQPSQSEQELAEVKDRLRTAEEQNGELAEQLKNANATVEQYRAVVLTLEDSLKKEKESRSPLEIRLKESEEVQKQLEKRILEVEIMKQQEQEERRKAVEAVEKQVCELQRSLKASQTEQQEALERAAAAVTLEQKAIQDSLLQAKLAGEAQTKYERELMLHAADVEALQELKKRSQQEASQKRELEERLNKISSQLQEKTAAWTTVERQLKEDLSNKTRRCADLVKQNTLLHQQMDEMAARSRQLQQQQQKQQLDLSFSEEEKTTEQILEILRFVRREKEIAIAQCEAAEGEALFATNSEWNTKTEN</sequence>
<dbReference type="Proteomes" id="UP000831701">
    <property type="component" value="Chromosome 3"/>
</dbReference>
<dbReference type="EMBL" id="CM041533">
    <property type="protein sequence ID" value="KAI3374487.1"/>
    <property type="molecule type" value="Genomic_DNA"/>
</dbReference>
<name>A0ACB8X2E7_9TELE</name>
<protein>
    <submittedName>
        <fullName evidence="1">Uncharacterized protein</fullName>
    </submittedName>
</protein>